<keyword evidence="2" id="KW-1185">Reference proteome</keyword>
<reference evidence="1 2" key="1">
    <citation type="submission" date="2021-12" db="EMBL/GenBank/DDBJ databases">
        <title>Genome sequencing of bacteria with rrn-lacking chromosome and rrn-plasmid.</title>
        <authorList>
            <person name="Anda M."/>
            <person name="Iwasaki W."/>
        </authorList>
    </citation>
    <scope>NUCLEOTIDE SEQUENCE [LARGE SCALE GENOMIC DNA]</scope>
    <source>
        <strain evidence="1 2">DSM 100852</strain>
    </source>
</reference>
<organism evidence="1 2">
    <name type="scientific">Fulvitalea axinellae</name>
    <dbReference type="NCBI Taxonomy" id="1182444"/>
    <lineage>
        <taxon>Bacteria</taxon>
        <taxon>Pseudomonadati</taxon>
        <taxon>Bacteroidota</taxon>
        <taxon>Cytophagia</taxon>
        <taxon>Cytophagales</taxon>
        <taxon>Persicobacteraceae</taxon>
        <taxon>Fulvitalea</taxon>
    </lineage>
</organism>
<dbReference type="InterPro" id="IPR038231">
    <property type="entry name" value="MepB-like_sf"/>
</dbReference>
<dbReference type="Pfam" id="PF08877">
    <property type="entry name" value="MepB-like"/>
    <property type="match status" value="1"/>
</dbReference>
<dbReference type="EMBL" id="AP025314">
    <property type="protein sequence ID" value="BDD10832.1"/>
    <property type="molecule type" value="Genomic_DNA"/>
</dbReference>
<protein>
    <recommendedName>
        <fullName evidence="3">MepB family protein</fullName>
    </recommendedName>
</protein>
<dbReference type="InterPro" id="IPR011235">
    <property type="entry name" value="MepB-like"/>
</dbReference>
<dbReference type="Proteomes" id="UP001348817">
    <property type="component" value="Chromosome"/>
</dbReference>
<dbReference type="PIRSF" id="PIRSF032285">
    <property type="entry name" value="UCP032285"/>
    <property type="match status" value="1"/>
</dbReference>
<proteinExistence type="predicted"/>
<dbReference type="AlphaFoldDB" id="A0AAU9CUZ2"/>
<dbReference type="Gene3D" id="3.40.1350.140">
    <property type="entry name" value="MepB-like"/>
    <property type="match status" value="1"/>
</dbReference>
<name>A0AAU9CUZ2_9BACT</name>
<gene>
    <name evidence="1" type="ORF">FUAX_32640</name>
</gene>
<dbReference type="KEGG" id="fax:FUAX_32640"/>
<evidence type="ECO:0000313" key="2">
    <source>
        <dbReference type="Proteomes" id="UP001348817"/>
    </source>
</evidence>
<evidence type="ECO:0008006" key="3">
    <source>
        <dbReference type="Google" id="ProtNLM"/>
    </source>
</evidence>
<evidence type="ECO:0000313" key="1">
    <source>
        <dbReference type="EMBL" id="BDD10832.1"/>
    </source>
</evidence>
<accession>A0AAU9CUZ2</accession>
<sequence length="164" mass="18572">MNNSLSRINTEVYSKCGLVISNVRTESEGKEYHACRFELNGLKIISRNGKVTPKKAGQFVTFWKRNQEDITEPFHVSDPIDFYVITVEDKDRLGQFVFPKTALIKNGILSTDKKEGKRGFRVYPPWDKAGNKQAEKTQQWQLAFFFETGGENGIGKATGLFGLS</sequence>
<dbReference type="RefSeq" id="WP_338392363.1">
    <property type="nucleotide sequence ID" value="NZ_AP025314.1"/>
</dbReference>